<dbReference type="PANTHER" id="PTHR42110">
    <property type="entry name" value="L-ASPARAGINASE, PUTATIVE (AFU_ORTHOLOGUE AFUA_3G11890)-RELATED"/>
    <property type="match status" value="1"/>
</dbReference>
<dbReference type="Proteomes" id="UP000264719">
    <property type="component" value="Unassembled WGS sequence"/>
</dbReference>
<organism evidence="1 2">
    <name type="scientific">Roseovarius nubinhibens</name>
    <dbReference type="NCBI Taxonomy" id="314263"/>
    <lineage>
        <taxon>Bacteria</taxon>
        <taxon>Pseudomonadati</taxon>
        <taxon>Pseudomonadota</taxon>
        <taxon>Alphaproteobacteria</taxon>
        <taxon>Rhodobacterales</taxon>
        <taxon>Roseobacteraceae</taxon>
        <taxon>Roseovarius</taxon>
    </lineage>
</organism>
<dbReference type="InterPro" id="IPR010349">
    <property type="entry name" value="Asparaginase_II"/>
</dbReference>
<dbReference type="Pfam" id="PF06089">
    <property type="entry name" value="Asparaginase_II"/>
    <property type="match status" value="1"/>
</dbReference>
<dbReference type="EMBL" id="DMVW01000026">
    <property type="protein sequence ID" value="HAR50646.1"/>
    <property type="molecule type" value="Genomic_DNA"/>
</dbReference>
<comment type="caution">
    <text evidence="1">The sequence shown here is derived from an EMBL/GenBank/DDBJ whole genome shotgun (WGS) entry which is preliminary data.</text>
</comment>
<name>A0A348W7Y4_9RHOB</name>
<gene>
    <name evidence="1" type="ORF">DCS45_02055</name>
</gene>
<evidence type="ECO:0000313" key="1">
    <source>
        <dbReference type="EMBL" id="HAR50646.1"/>
    </source>
</evidence>
<protein>
    <submittedName>
        <fullName evidence="1">L-asparaginase</fullName>
    </submittedName>
</protein>
<dbReference type="AlphaFoldDB" id="A0A348W7Y4"/>
<sequence>MTQPHPLVEIWRGPLAESLHSGHAVICDANGNIREAWGDPATLILPRSSAKMLQALPLVESGAAEAAGLSTERLALSCASHSGAPIHVERVQRWLADLGLGDDDFRCGVQIPMGEPERDAMLRANGTPCQAHNNCSGKHAGFLTLAQHLGAGPEYIDPTHPVQQACLQAFEEVTGETSPGFGIDGCSAPNHACTLHGMGRAMAQFAAASEGADARQTAMVRLWQAMVAHPELVAGETRACTALMRACSEPVALKTGAEGFFIAILPKRGLGVALKVTDGATRASECAITALLVRLGVLSADHPTAKRYMNAPIRNWRGVTTGMIRPDARLLS</sequence>
<dbReference type="RefSeq" id="WP_339856896.1">
    <property type="nucleotide sequence ID" value="NZ_CAXAXR010000059.1"/>
</dbReference>
<dbReference type="PANTHER" id="PTHR42110:SF1">
    <property type="entry name" value="L-ASPARAGINASE, PUTATIVE (AFU_ORTHOLOGUE AFUA_3G11890)-RELATED"/>
    <property type="match status" value="1"/>
</dbReference>
<accession>A0A348W7Y4</accession>
<reference evidence="1 2" key="1">
    <citation type="journal article" date="2018" name="Nat. Biotechnol.">
        <title>A standardized bacterial taxonomy based on genome phylogeny substantially revises the tree of life.</title>
        <authorList>
            <person name="Parks D.H."/>
            <person name="Chuvochina M."/>
            <person name="Waite D.W."/>
            <person name="Rinke C."/>
            <person name="Skarshewski A."/>
            <person name="Chaumeil P.A."/>
            <person name="Hugenholtz P."/>
        </authorList>
    </citation>
    <scope>NUCLEOTIDE SEQUENCE [LARGE SCALE GENOMIC DNA]</scope>
    <source>
        <strain evidence="1">UBA9169</strain>
    </source>
</reference>
<evidence type="ECO:0000313" key="2">
    <source>
        <dbReference type="Proteomes" id="UP000264719"/>
    </source>
</evidence>
<proteinExistence type="predicted"/>